<dbReference type="InterPro" id="IPR016040">
    <property type="entry name" value="NAD(P)-bd_dom"/>
</dbReference>
<dbReference type="AlphaFoldDB" id="A0A837R9G6"/>
<feature type="domain" description="NAD(P)-binding" evidence="1">
    <location>
        <begin position="7"/>
        <end position="188"/>
    </location>
</feature>
<dbReference type="Gene3D" id="3.40.50.720">
    <property type="entry name" value="NAD(P)-binding Rossmann-like Domain"/>
    <property type="match status" value="1"/>
</dbReference>
<dbReference type="EMBL" id="AZCU01000009">
    <property type="protein sequence ID" value="KRK24987.1"/>
    <property type="molecule type" value="Genomic_DNA"/>
</dbReference>
<dbReference type="SUPFAM" id="SSF51735">
    <property type="entry name" value="NAD(P)-binding Rossmann-fold domains"/>
    <property type="match status" value="1"/>
</dbReference>
<evidence type="ECO:0000313" key="2">
    <source>
        <dbReference type="EMBL" id="KRK24987.1"/>
    </source>
</evidence>
<proteinExistence type="predicted"/>
<name>A0A837R9G6_LACPE</name>
<accession>A0A837R9G6</accession>
<evidence type="ECO:0000259" key="1">
    <source>
        <dbReference type="Pfam" id="PF13460"/>
    </source>
</evidence>
<dbReference type="InterPro" id="IPR036291">
    <property type="entry name" value="NAD(P)-bd_dom_sf"/>
</dbReference>
<organism evidence="2 3">
    <name type="scientific">Lactiplantibacillus pentosus DSM 20314</name>
    <dbReference type="NCBI Taxonomy" id="1423791"/>
    <lineage>
        <taxon>Bacteria</taxon>
        <taxon>Bacillati</taxon>
        <taxon>Bacillota</taxon>
        <taxon>Bacilli</taxon>
        <taxon>Lactobacillales</taxon>
        <taxon>Lactobacillaceae</taxon>
        <taxon>Lactiplantibacillus</taxon>
    </lineage>
</organism>
<gene>
    <name evidence="2" type="ORF">FD24_GL003423</name>
</gene>
<reference evidence="2 3" key="1">
    <citation type="journal article" date="2015" name="Genome Announc.">
        <title>Expanding the biotechnology potential of lactobacilli through comparative genomics of 213 strains and associated genera.</title>
        <authorList>
            <person name="Sun Z."/>
            <person name="Harris H.M."/>
            <person name="McCann A."/>
            <person name="Guo C."/>
            <person name="Argimon S."/>
            <person name="Zhang W."/>
            <person name="Yang X."/>
            <person name="Jeffery I.B."/>
            <person name="Cooney J.C."/>
            <person name="Kagawa T.F."/>
            <person name="Liu W."/>
            <person name="Song Y."/>
            <person name="Salvetti E."/>
            <person name="Wrobel A."/>
            <person name="Rasinkangas P."/>
            <person name="Parkhill J."/>
            <person name="Rea M.C."/>
            <person name="O'Sullivan O."/>
            <person name="Ritari J."/>
            <person name="Douillard F.P."/>
            <person name="Paul Ross R."/>
            <person name="Yang R."/>
            <person name="Briner A.E."/>
            <person name="Felis G.E."/>
            <person name="de Vos W.M."/>
            <person name="Barrangou R."/>
            <person name="Klaenhammer T.R."/>
            <person name="Caufield P.W."/>
            <person name="Cui Y."/>
            <person name="Zhang H."/>
            <person name="O'Toole P.W."/>
        </authorList>
    </citation>
    <scope>NUCLEOTIDE SEQUENCE [LARGE SCALE GENOMIC DNA]</scope>
    <source>
        <strain evidence="2 3">DSM 20314</strain>
    </source>
</reference>
<comment type="caution">
    <text evidence="2">The sequence shown here is derived from an EMBL/GenBank/DDBJ whole genome shotgun (WGS) entry which is preliminary data.</text>
</comment>
<dbReference type="Pfam" id="PF13460">
    <property type="entry name" value="NAD_binding_10"/>
    <property type="match status" value="1"/>
</dbReference>
<sequence length="213" mass="23862">MKIMILGAAGQVARLLTDDLLDQTDFQLVLYGRNVSTRLAEKASERVDLVDGTFEDVAKIQDALKQGVGAVYLNYVAGDALVKPIVDVLEKMKVSRFIAASVPDLYQEVAGPFAAWYRQQMGKVWQSKYRQAADVIEGSTLDYVLLRITWMYNDAQHTQVHLTTKGQPFTESQVTREGVAQLVTDLLTGKQDYHRESLGVGEPDTAWRKPSFY</sequence>
<dbReference type="RefSeq" id="WP_050339493.1">
    <property type="nucleotide sequence ID" value="NZ_AZCU01000009.1"/>
</dbReference>
<evidence type="ECO:0000313" key="3">
    <source>
        <dbReference type="Proteomes" id="UP000051020"/>
    </source>
</evidence>
<protein>
    <submittedName>
        <fullName evidence="2">Oxidoreductase</fullName>
    </submittedName>
</protein>
<dbReference type="Proteomes" id="UP000051020">
    <property type="component" value="Unassembled WGS sequence"/>
</dbReference>